<dbReference type="Pfam" id="PF13460">
    <property type="entry name" value="NAD_binding_10"/>
    <property type="match status" value="1"/>
</dbReference>
<proteinExistence type="predicted"/>
<comment type="caution">
    <text evidence="2">The sequence shown here is derived from an EMBL/GenBank/DDBJ whole genome shotgun (WGS) entry which is preliminary data.</text>
</comment>
<dbReference type="RefSeq" id="WP_092108098.1">
    <property type="nucleotide sequence ID" value="NZ_FOCN01000003.1"/>
</dbReference>
<dbReference type="EMBL" id="SOFF01000058">
    <property type="protein sequence ID" value="TFB82501.1"/>
    <property type="molecule type" value="Genomic_DNA"/>
</dbReference>
<protein>
    <submittedName>
        <fullName evidence="2">NAD-dependent epimerase/dehydratase family protein</fullName>
    </submittedName>
</protein>
<organism evidence="2 3">
    <name type="scientific">Cryobacterium luteum</name>
    <dbReference type="NCBI Taxonomy" id="1424661"/>
    <lineage>
        <taxon>Bacteria</taxon>
        <taxon>Bacillati</taxon>
        <taxon>Actinomycetota</taxon>
        <taxon>Actinomycetes</taxon>
        <taxon>Micrococcales</taxon>
        <taxon>Microbacteriaceae</taxon>
        <taxon>Cryobacterium</taxon>
    </lineage>
</organism>
<dbReference type="InterPro" id="IPR016040">
    <property type="entry name" value="NAD(P)-bd_dom"/>
</dbReference>
<dbReference type="Proteomes" id="UP000297654">
    <property type="component" value="Unassembled WGS sequence"/>
</dbReference>
<evidence type="ECO:0000313" key="2">
    <source>
        <dbReference type="EMBL" id="TFB82501.1"/>
    </source>
</evidence>
<dbReference type="GO" id="GO:0042602">
    <property type="term" value="F:riboflavin reductase (NADPH) activity"/>
    <property type="evidence" value="ECO:0007669"/>
    <property type="project" value="TreeGrafter"/>
</dbReference>
<reference evidence="2 3" key="1">
    <citation type="submission" date="2019-03" db="EMBL/GenBank/DDBJ databases">
        <title>Genomics of glacier-inhabiting Cryobacterium strains.</title>
        <authorList>
            <person name="Liu Q."/>
            <person name="Xin Y.-H."/>
        </authorList>
    </citation>
    <scope>NUCLEOTIDE SEQUENCE [LARGE SCALE GENOMIC DNA]</scope>
    <source>
        <strain evidence="2 3">Hh15</strain>
    </source>
</reference>
<keyword evidence="3" id="KW-1185">Reference proteome</keyword>
<dbReference type="STRING" id="1424661.SAMN05216281_103262"/>
<dbReference type="SUPFAM" id="SSF51735">
    <property type="entry name" value="NAD(P)-binding Rossmann-fold domains"/>
    <property type="match status" value="1"/>
</dbReference>
<dbReference type="GO" id="GO:0004074">
    <property type="term" value="F:biliverdin reductase [NAD(P)H] activity"/>
    <property type="evidence" value="ECO:0007669"/>
    <property type="project" value="TreeGrafter"/>
</dbReference>
<name>A0A1H8DG15_9MICO</name>
<evidence type="ECO:0000259" key="1">
    <source>
        <dbReference type="Pfam" id="PF13460"/>
    </source>
</evidence>
<dbReference type="InterPro" id="IPR051606">
    <property type="entry name" value="Polyketide_Oxido-like"/>
</dbReference>
<accession>A0A1H8DG15</accession>
<sequence length="207" mass="21958">MNIAVLGATGRTGRLVLREATERGHQVIALARNGASLIEDGVIVHEGDVRDLDAVTRVVEGAGAVISAVGARGRDSNLHTLLAQHTATAMRTSGVTRFVGISVGGLDVPGDQKGLRDRVIGALARTLAGKASEDRKREYEIWRDSELRWTLVRVPRLTDGETNTAPVISVETPPRGITLHRAALAGLLVDCATSAKFIDQAPFAANN</sequence>
<dbReference type="AlphaFoldDB" id="A0A1H8DG15"/>
<evidence type="ECO:0000313" key="3">
    <source>
        <dbReference type="Proteomes" id="UP000297654"/>
    </source>
</evidence>
<dbReference type="Gene3D" id="3.40.50.720">
    <property type="entry name" value="NAD(P)-binding Rossmann-like Domain"/>
    <property type="match status" value="1"/>
</dbReference>
<feature type="domain" description="NAD(P)-binding" evidence="1">
    <location>
        <begin position="7"/>
        <end position="193"/>
    </location>
</feature>
<dbReference type="InterPro" id="IPR036291">
    <property type="entry name" value="NAD(P)-bd_dom_sf"/>
</dbReference>
<dbReference type="OrthoDB" id="9771302at2"/>
<gene>
    <name evidence="2" type="ORF">E3O10_17415</name>
</gene>
<dbReference type="PANTHER" id="PTHR43355:SF2">
    <property type="entry name" value="FLAVIN REDUCTASE (NADPH)"/>
    <property type="match status" value="1"/>
</dbReference>
<dbReference type="PANTHER" id="PTHR43355">
    <property type="entry name" value="FLAVIN REDUCTASE (NADPH)"/>
    <property type="match status" value="1"/>
</dbReference>